<evidence type="ECO:0000313" key="2">
    <source>
        <dbReference type="EMBL" id="OAD52920.1"/>
    </source>
</evidence>
<sequence>MSCKWNERLVMNFLKSYKQHPCLWNPYHRDYYNCYEKNRALQKIIKDLDIPGFTVNDYIHQIKSIKEKYKLEQMQMIKSLQCQKQYKAPSSWYKIMREMLTKVIDDEEKTQQREATAVFRSISSDNINNSQRKEKMGATAKFLKFRPCNETTCDQFSRRSKSVEKSCHLDEKLRSTEKVIIKEKSEKKVRYVPCPQFKKKEVNLRDQIEDALLSYKPTKDTKSKITEYSEAIPSTSMDSRFNSSFPLTTRNVENYESSFLKCPLYLPYQCLGITDLSEYAKRYIDNSGDFEILQDLSKVPEKIQYADVEIQYSEDLKKVVKDNIPAPTSIQMQFVQLDPIRENKVQCSTIGTSTQKIILSDLHKHLGSNTFVTECISRSTKSIQCARLKLSAKETQSSSNYIVPEKKKNEIGVNTANYIEKQIQNTVCISDDTKVCISLQTLNELGQKKEEKEVAVNIVDYVSKEIQSTICVSRGNLAYCMSSEKMIEFGTTMSLHQVRSIGCITAANAKEFKSNFVQCRFQEKSLTPSKSYNSIKHCVQDKDFKHFVEKKTQEFEDVCTINTCPLNILHLSKEDPNMMSVLQELLQNILSIHENRTQDKYKYHLKGNCSIDATKMVTAIKEYTMEMLEPGITKNDTKKFHKKSEIKSSLQEITEKSSFSEINSLTIYENKLIMTEESITEPVFQSTIITKDKSQSTIGDDTLLLENAKRSMIDKEVYTHLNYKDVGINKSLMQLPKHDMMIQSNSQLLEDPTYFAKYEKGIRKKINVGTQKRDPILVRVIKCNESQAVVRSDKETLTIRRDVNLKKKCIDKRIETCGRPTCIPPIICRKSNEFNMGTIFHKERENKVIDNYHVYKNDICDKHCKKKTSYDWTDVANFNVLSNVTNPNIPMYVRPRNYMYCRKK</sequence>
<name>A0A310SH71_9HYME</name>
<dbReference type="EMBL" id="KQ769179">
    <property type="protein sequence ID" value="OAD52920.1"/>
    <property type="molecule type" value="Genomic_DNA"/>
</dbReference>
<protein>
    <recommendedName>
        <fullName evidence="1">MADF domain-containing protein</fullName>
    </recommendedName>
</protein>
<dbReference type="Pfam" id="PF10545">
    <property type="entry name" value="MADF_DNA_bdg"/>
    <property type="match status" value="1"/>
</dbReference>
<keyword evidence="3" id="KW-1185">Reference proteome</keyword>
<reference evidence="2 3" key="1">
    <citation type="submission" date="2015-07" db="EMBL/GenBank/DDBJ databases">
        <title>The genome of Eufriesea mexicana.</title>
        <authorList>
            <person name="Pan H."/>
            <person name="Kapheim K."/>
        </authorList>
    </citation>
    <scope>NUCLEOTIDE SEQUENCE [LARGE SCALE GENOMIC DNA]</scope>
    <source>
        <strain evidence="2">0111107269</strain>
        <tissue evidence="2">Whole body</tissue>
    </source>
</reference>
<accession>A0A310SH71</accession>
<dbReference type="PROSITE" id="PS51029">
    <property type="entry name" value="MADF"/>
    <property type="match status" value="1"/>
</dbReference>
<dbReference type="Proteomes" id="UP000250275">
    <property type="component" value="Unassembled WGS sequence"/>
</dbReference>
<dbReference type="InterPro" id="IPR006578">
    <property type="entry name" value="MADF-dom"/>
</dbReference>
<evidence type="ECO:0000313" key="3">
    <source>
        <dbReference type="Proteomes" id="UP000250275"/>
    </source>
</evidence>
<gene>
    <name evidence="2" type="ORF">WN48_11166</name>
</gene>
<dbReference type="AlphaFoldDB" id="A0A310SH71"/>
<feature type="domain" description="MADF" evidence="1">
    <location>
        <begin position="12"/>
        <end position="106"/>
    </location>
</feature>
<organism evidence="2 3">
    <name type="scientific">Eufriesea mexicana</name>
    <dbReference type="NCBI Taxonomy" id="516756"/>
    <lineage>
        <taxon>Eukaryota</taxon>
        <taxon>Metazoa</taxon>
        <taxon>Ecdysozoa</taxon>
        <taxon>Arthropoda</taxon>
        <taxon>Hexapoda</taxon>
        <taxon>Insecta</taxon>
        <taxon>Pterygota</taxon>
        <taxon>Neoptera</taxon>
        <taxon>Endopterygota</taxon>
        <taxon>Hymenoptera</taxon>
        <taxon>Apocrita</taxon>
        <taxon>Aculeata</taxon>
        <taxon>Apoidea</taxon>
        <taxon>Anthophila</taxon>
        <taxon>Apidae</taxon>
        <taxon>Eufriesea</taxon>
    </lineage>
</organism>
<evidence type="ECO:0000259" key="1">
    <source>
        <dbReference type="PROSITE" id="PS51029"/>
    </source>
</evidence>
<dbReference type="SMART" id="SM00595">
    <property type="entry name" value="MADF"/>
    <property type="match status" value="1"/>
</dbReference>
<proteinExistence type="predicted"/>